<dbReference type="Proteomes" id="UP000499080">
    <property type="component" value="Unassembled WGS sequence"/>
</dbReference>
<gene>
    <name evidence="1" type="ORF">AVEN_233836_1</name>
</gene>
<sequence length="88" mass="10334">MFSVITTRNHERYPVGVENSHLTTFFITLDVQCGLHSRNHERYPARENFIATFSITLMFSVINDQKYERYPVSQRTLLTFFSLPESSV</sequence>
<comment type="caution">
    <text evidence="1">The sequence shown here is derived from an EMBL/GenBank/DDBJ whole genome shotgun (WGS) entry which is preliminary data.</text>
</comment>
<name>A0A4Y2H6L2_ARAVE</name>
<accession>A0A4Y2H6L2</accession>
<dbReference type="EMBL" id="BGPR01001737">
    <property type="protein sequence ID" value="GBM60771.1"/>
    <property type="molecule type" value="Genomic_DNA"/>
</dbReference>
<evidence type="ECO:0000313" key="2">
    <source>
        <dbReference type="Proteomes" id="UP000499080"/>
    </source>
</evidence>
<reference evidence="1 2" key="1">
    <citation type="journal article" date="2019" name="Sci. Rep.">
        <title>Orb-weaving spider Araneus ventricosus genome elucidates the spidroin gene catalogue.</title>
        <authorList>
            <person name="Kono N."/>
            <person name="Nakamura H."/>
            <person name="Ohtoshi R."/>
            <person name="Moran D.A.P."/>
            <person name="Shinohara A."/>
            <person name="Yoshida Y."/>
            <person name="Fujiwara M."/>
            <person name="Mori M."/>
            <person name="Tomita M."/>
            <person name="Arakawa K."/>
        </authorList>
    </citation>
    <scope>NUCLEOTIDE SEQUENCE [LARGE SCALE GENOMIC DNA]</scope>
</reference>
<keyword evidence="2" id="KW-1185">Reference proteome</keyword>
<dbReference type="AlphaFoldDB" id="A0A4Y2H6L2"/>
<organism evidence="1 2">
    <name type="scientific">Araneus ventricosus</name>
    <name type="common">Orbweaver spider</name>
    <name type="synonym">Epeira ventricosa</name>
    <dbReference type="NCBI Taxonomy" id="182803"/>
    <lineage>
        <taxon>Eukaryota</taxon>
        <taxon>Metazoa</taxon>
        <taxon>Ecdysozoa</taxon>
        <taxon>Arthropoda</taxon>
        <taxon>Chelicerata</taxon>
        <taxon>Arachnida</taxon>
        <taxon>Araneae</taxon>
        <taxon>Araneomorphae</taxon>
        <taxon>Entelegynae</taxon>
        <taxon>Araneoidea</taxon>
        <taxon>Araneidae</taxon>
        <taxon>Araneus</taxon>
    </lineage>
</organism>
<protein>
    <submittedName>
        <fullName evidence="1">Uncharacterized protein</fullName>
    </submittedName>
</protein>
<proteinExistence type="predicted"/>
<evidence type="ECO:0000313" key="1">
    <source>
        <dbReference type="EMBL" id="GBM60771.1"/>
    </source>
</evidence>